<accession>A0ABV3JZG6</accession>
<evidence type="ECO:0000313" key="1">
    <source>
        <dbReference type="EMBL" id="MEV5508267.1"/>
    </source>
</evidence>
<gene>
    <name evidence="1" type="ORF">AB0L16_17610</name>
</gene>
<evidence type="ECO:0000313" key="2">
    <source>
        <dbReference type="Proteomes" id="UP001552594"/>
    </source>
</evidence>
<comment type="caution">
    <text evidence="1">The sequence shown here is derived from an EMBL/GenBank/DDBJ whole genome shotgun (WGS) entry which is preliminary data.</text>
</comment>
<reference evidence="1 2" key="1">
    <citation type="submission" date="2024-06" db="EMBL/GenBank/DDBJ databases">
        <title>The Natural Products Discovery Center: Release of the First 8490 Sequenced Strains for Exploring Actinobacteria Biosynthetic Diversity.</title>
        <authorList>
            <person name="Kalkreuter E."/>
            <person name="Kautsar S.A."/>
            <person name="Yang D."/>
            <person name="Bader C.D."/>
            <person name="Teijaro C.N."/>
            <person name="Fluegel L."/>
            <person name="Davis C.M."/>
            <person name="Simpson J.R."/>
            <person name="Lauterbach L."/>
            <person name="Steele A.D."/>
            <person name="Gui C."/>
            <person name="Meng S."/>
            <person name="Li G."/>
            <person name="Viehrig K."/>
            <person name="Ye F."/>
            <person name="Su P."/>
            <person name="Kiefer A.F."/>
            <person name="Nichols A."/>
            <person name="Cepeda A.J."/>
            <person name="Yan W."/>
            <person name="Fan B."/>
            <person name="Jiang Y."/>
            <person name="Adhikari A."/>
            <person name="Zheng C.-J."/>
            <person name="Schuster L."/>
            <person name="Cowan T.M."/>
            <person name="Smanski M.J."/>
            <person name="Chevrette M.G."/>
            <person name="De Carvalho L.P.S."/>
            <person name="Shen B."/>
        </authorList>
    </citation>
    <scope>NUCLEOTIDE SEQUENCE [LARGE SCALE GENOMIC DNA]</scope>
    <source>
        <strain evidence="1 2">NPDC052347</strain>
    </source>
</reference>
<organism evidence="1 2">
    <name type="scientific">Streptomyces orinoci</name>
    <name type="common">Streptoverticillium orinoci</name>
    <dbReference type="NCBI Taxonomy" id="67339"/>
    <lineage>
        <taxon>Bacteria</taxon>
        <taxon>Bacillati</taxon>
        <taxon>Actinomycetota</taxon>
        <taxon>Actinomycetes</taxon>
        <taxon>Kitasatosporales</taxon>
        <taxon>Streptomycetaceae</taxon>
        <taxon>Streptomyces</taxon>
    </lineage>
</organism>
<dbReference type="RefSeq" id="WP_364853910.1">
    <property type="nucleotide sequence ID" value="NZ_JBFAUK010000012.1"/>
</dbReference>
<protein>
    <submittedName>
        <fullName evidence="1">Uncharacterized protein</fullName>
    </submittedName>
</protein>
<proteinExistence type="predicted"/>
<sequence>MADADSSRVGLWGELWMRAAAASIRDNRPDDAKAARRMVARAAAGMDREDQAFPGTWGGFGPVTAAIKAVEDCLISGNSPSDARAVLARAEDGVLSSGALKKIGRPDGANWARHRLDVARAHAILGAHQDATDELMCIRSKHGAWLKHQTLARRVMADILRSRKRTLTQDMREMKSYLGVVE</sequence>
<dbReference type="Proteomes" id="UP001552594">
    <property type="component" value="Unassembled WGS sequence"/>
</dbReference>
<keyword evidence="2" id="KW-1185">Reference proteome</keyword>
<name>A0ABV3JZG6_STRON</name>
<dbReference type="EMBL" id="JBFAUK010000012">
    <property type="protein sequence ID" value="MEV5508267.1"/>
    <property type="molecule type" value="Genomic_DNA"/>
</dbReference>